<comment type="caution">
    <text evidence="1">The sequence shown here is derived from an EMBL/GenBank/DDBJ whole genome shotgun (WGS) entry which is preliminary data.</text>
</comment>
<dbReference type="Proteomes" id="UP000441797">
    <property type="component" value="Unassembled WGS sequence"/>
</dbReference>
<organism evidence="1 2">
    <name type="scientific">Gloeocapsopsis dulcis AAB1 = 1H9</name>
    <dbReference type="NCBI Taxonomy" id="1433147"/>
    <lineage>
        <taxon>Bacteria</taxon>
        <taxon>Bacillati</taxon>
        <taxon>Cyanobacteriota</taxon>
        <taxon>Cyanophyceae</taxon>
        <taxon>Oscillatoriophycideae</taxon>
        <taxon>Chroococcales</taxon>
        <taxon>Chroococcaceae</taxon>
        <taxon>Gloeocapsopsis</taxon>
        <taxon>Gloeocapsopsis dulcis</taxon>
    </lineage>
</organism>
<dbReference type="RefSeq" id="WP_105222288.1">
    <property type="nucleotide sequence ID" value="NZ_CAWNSU010000008.1"/>
</dbReference>
<proteinExistence type="predicted"/>
<accession>A0A6N8G550</accession>
<sequence>MINVNPERSVAYTWGSTPEERLMSFPCDHYMSKADEAYFRAIDVQAPAPVLFWWLCQLKVGSYSYDWLDHLERIFFQVADSIPAHPSSEQLLPGVENLVVGQKFMGIFQLVEFEPNRHLTIVTDDEQAISIFGDIAASYVIFPVTLDACRLVLKGNIRYPRNCFWSWIRYVLPWGDLLMMRQQFLRLKHLAERPV</sequence>
<keyword evidence="2" id="KW-1185">Reference proteome</keyword>
<dbReference type="AlphaFoldDB" id="A0A6N8G550"/>
<name>A0A6N8G550_9CHRO</name>
<dbReference type="EMBL" id="NAPY01000077">
    <property type="protein sequence ID" value="MUL39375.1"/>
    <property type="molecule type" value="Genomic_DNA"/>
</dbReference>
<evidence type="ECO:0000313" key="2">
    <source>
        <dbReference type="Proteomes" id="UP000441797"/>
    </source>
</evidence>
<gene>
    <name evidence="1" type="ORF">BWI75_24605</name>
</gene>
<reference evidence="1 2" key="1">
    <citation type="journal article" date="2019" name="Front. Microbiol.">
        <title>Genomic Features for Desiccation Tolerance and Sugar Biosynthesis in the Extremophile Gloeocapsopsis sp. UTEX B3054.</title>
        <authorList>
            <person name="Urrejola C."/>
            <person name="Alcorta J."/>
            <person name="Salas L."/>
            <person name="Vasquez M."/>
            <person name="Polz M.F."/>
            <person name="Vicuna R."/>
            <person name="Diez B."/>
        </authorList>
    </citation>
    <scope>NUCLEOTIDE SEQUENCE [LARGE SCALE GENOMIC DNA]</scope>
    <source>
        <strain evidence="1 2">1H9</strain>
    </source>
</reference>
<evidence type="ECO:0000313" key="1">
    <source>
        <dbReference type="EMBL" id="MUL39375.1"/>
    </source>
</evidence>
<protein>
    <recommendedName>
        <fullName evidence="3">DUF2867 domain-containing protein</fullName>
    </recommendedName>
</protein>
<dbReference type="OrthoDB" id="3255669at2"/>
<evidence type="ECO:0008006" key="3">
    <source>
        <dbReference type="Google" id="ProtNLM"/>
    </source>
</evidence>